<evidence type="ECO:0000256" key="5">
    <source>
        <dbReference type="ARBA" id="ARBA00012135"/>
    </source>
</evidence>
<keyword evidence="8" id="KW-0808">Transferase</keyword>
<dbReference type="AlphaFoldDB" id="A0A917HBW6"/>
<reference evidence="17" key="1">
    <citation type="journal article" date="2014" name="Int. J. Syst. Evol. Microbiol.">
        <title>Complete genome sequence of Corynebacterium casei LMG S-19264T (=DSM 44701T), isolated from a smear-ripened cheese.</title>
        <authorList>
            <consortium name="US DOE Joint Genome Institute (JGI-PGF)"/>
            <person name="Walter F."/>
            <person name="Albersmeier A."/>
            <person name="Kalinowski J."/>
            <person name="Ruckert C."/>
        </authorList>
    </citation>
    <scope>NUCLEOTIDE SEQUENCE</scope>
    <source>
        <strain evidence="17">CGMCC 1.12754</strain>
    </source>
</reference>
<dbReference type="FunFam" id="3.40.1190.20:FF:000003">
    <property type="entry name" value="Phosphomethylpyrimidine kinase ThiD"/>
    <property type="match status" value="1"/>
</dbReference>
<feature type="domain" description="Pyridoxamine kinase/Phosphomethylpyrimidine kinase" evidence="16">
    <location>
        <begin position="15"/>
        <end position="258"/>
    </location>
</feature>
<dbReference type="PANTHER" id="PTHR20858">
    <property type="entry name" value="PHOSPHOMETHYLPYRIMIDINE KINASE"/>
    <property type="match status" value="1"/>
</dbReference>
<reference evidence="17" key="2">
    <citation type="submission" date="2020-09" db="EMBL/GenBank/DDBJ databases">
        <authorList>
            <person name="Sun Q."/>
            <person name="Zhou Y."/>
        </authorList>
    </citation>
    <scope>NUCLEOTIDE SEQUENCE</scope>
    <source>
        <strain evidence="17">CGMCC 1.12754</strain>
    </source>
</reference>
<evidence type="ECO:0000256" key="8">
    <source>
        <dbReference type="ARBA" id="ARBA00022679"/>
    </source>
</evidence>
<comment type="pathway">
    <text evidence="13">Cofactor biosynthesis; thiamine diphosphate biosynthesis; 4-amino-2-methyl-5-diphosphomethylpyrimidine from 5-amino-1-(5-phospho-D-ribosyl)imidazole: step 2/3.</text>
</comment>
<proteinExistence type="inferred from homology"/>
<evidence type="ECO:0000256" key="7">
    <source>
        <dbReference type="ARBA" id="ARBA00019161"/>
    </source>
</evidence>
<evidence type="ECO:0000256" key="4">
    <source>
        <dbReference type="ARBA" id="ARBA00009879"/>
    </source>
</evidence>
<dbReference type="Proteomes" id="UP000622860">
    <property type="component" value="Unassembled WGS sequence"/>
</dbReference>
<evidence type="ECO:0000256" key="3">
    <source>
        <dbReference type="ARBA" id="ARBA00004769"/>
    </source>
</evidence>
<dbReference type="GO" id="GO:0005829">
    <property type="term" value="C:cytosol"/>
    <property type="evidence" value="ECO:0007669"/>
    <property type="project" value="TreeGrafter"/>
</dbReference>
<evidence type="ECO:0000259" key="16">
    <source>
        <dbReference type="Pfam" id="PF08543"/>
    </source>
</evidence>
<comment type="catalytic activity">
    <reaction evidence="1">
        <text>4-amino-5-hydroxymethyl-2-methylpyrimidine + ATP = 4-amino-2-methyl-5-(phosphooxymethyl)pyrimidine + ADP + H(+)</text>
        <dbReference type="Rhea" id="RHEA:23096"/>
        <dbReference type="ChEBI" id="CHEBI:15378"/>
        <dbReference type="ChEBI" id="CHEBI:16892"/>
        <dbReference type="ChEBI" id="CHEBI:30616"/>
        <dbReference type="ChEBI" id="CHEBI:58354"/>
        <dbReference type="ChEBI" id="CHEBI:456216"/>
        <dbReference type="EC" id="2.7.1.49"/>
    </reaction>
</comment>
<dbReference type="GO" id="GO:0005524">
    <property type="term" value="F:ATP binding"/>
    <property type="evidence" value="ECO:0007669"/>
    <property type="project" value="UniProtKB-KW"/>
</dbReference>
<evidence type="ECO:0000256" key="14">
    <source>
        <dbReference type="ARBA" id="ARBA00042102"/>
    </source>
</evidence>
<organism evidence="17 18">
    <name type="scientific">Virgibacillus oceani</name>
    <dbReference type="NCBI Taxonomy" id="1479511"/>
    <lineage>
        <taxon>Bacteria</taxon>
        <taxon>Bacillati</taxon>
        <taxon>Bacillota</taxon>
        <taxon>Bacilli</taxon>
        <taxon>Bacillales</taxon>
        <taxon>Bacillaceae</taxon>
        <taxon>Virgibacillus</taxon>
    </lineage>
</organism>
<evidence type="ECO:0000256" key="1">
    <source>
        <dbReference type="ARBA" id="ARBA00000151"/>
    </source>
</evidence>
<protein>
    <recommendedName>
        <fullName evidence="7">Hydroxymethylpyrimidine/phosphomethylpyrimidine kinase</fullName>
        <ecNumber evidence="5">2.7.1.49</ecNumber>
        <ecNumber evidence="6">2.7.4.7</ecNumber>
    </recommendedName>
    <alternativeName>
        <fullName evidence="14">Hydroxymethylpyrimidine kinase</fullName>
    </alternativeName>
    <alternativeName>
        <fullName evidence="15">Hydroxymethylpyrimidine phosphate kinase</fullName>
    </alternativeName>
</protein>
<keyword evidence="11" id="KW-0067">ATP-binding</keyword>
<dbReference type="GO" id="GO:0008972">
    <property type="term" value="F:phosphomethylpyrimidine kinase activity"/>
    <property type="evidence" value="ECO:0007669"/>
    <property type="project" value="UniProtKB-EC"/>
</dbReference>
<dbReference type="InterPro" id="IPR013749">
    <property type="entry name" value="PM/HMP-P_kinase-1"/>
</dbReference>
<dbReference type="InterPro" id="IPR004399">
    <property type="entry name" value="HMP/HMP-P_kinase_dom"/>
</dbReference>
<name>A0A917HBW6_9BACI</name>
<evidence type="ECO:0000256" key="15">
    <source>
        <dbReference type="ARBA" id="ARBA00043176"/>
    </source>
</evidence>
<keyword evidence="9" id="KW-0547">Nucleotide-binding</keyword>
<evidence type="ECO:0000256" key="11">
    <source>
        <dbReference type="ARBA" id="ARBA00022840"/>
    </source>
</evidence>
<dbReference type="NCBIfam" id="TIGR00097">
    <property type="entry name" value="HMP-P_kinase"/>
    <property type="match status" value="1"/>
</dbReference>
<dbReference type="GO" id="GO:0009228">
    <property type="term" value="P:thiamine biosynthetic process"/>
    <property type="evidence" value="ECO:0007669"/>
    <property type="project" value="UniProtKB-KW"/>
</dbReference>
<evidence type="ECO:0000256" key="9">
    <source>
        <dbReference type="ARBA" id="ARBA00022741"/>
    </source>
</evidence>
<keyword evidence="18" id="KW-1185">Reference proteome</keyword>
<dbReference type="EMBL" id="BMFR01000006">
    <property type="protein sequence ID" value="GGG74629.1"/>
    <property type="molecule type" value="Genomic_DNA"/>
</dbReference>
<evidence type="ECO:0000256" key="12">
    <source>
        <dbReference type="ARBA" id="ARBA00022977"/>
    </source>
</evidence>
<comment type="catalytic activity">
    <reaction evidence="2">
        <text>4-amino-2-methyl-5-(phosphooxymethyl)pyrimidine + ATP = 4-amino-2-methyl-5-(diphosphooxymethyl)pyrimidine + ADP</text>
        <dbReference type="Rhea" id="RHEA:19893"/>
        <dbReference type="ChEBI" id="CHEBI:30616"/>
        <dbReference type="ChEBI" id="CHEBI:57841"/>
        <dbReference type="ChEBI" id="CHEBI:58354"/>
        <dbReference type="ChEBI" id="CHEBI:456216"/>
        <dbReference type="EC" id="2.7.4.7"/>
    </reaction>
</comment>
<evidence type="ECO:0000313" key="17">
    <source>
        <dbReference type="EMBL" id="GGG74629.1"/>
    </source>
</evidence>
<evidence type="ECO:0000256" key="10">
    <source>
        <dbReference type="ARBA" id="ARBA00022777"/>
    </source>
</evidence>
<dbReference type="CDD" id="cd01169">
    <property type="entry name" value="HMPP_kinase"/>
    <property type="match status" value="1"/>
</dbReference>
<dbReference type="Gene3D" id="3.40.1190.20">
    <property type="match status" value="1"/>
</dbReference>
<evidence type="ECO:0000256" key="13">
    <source>
        <dbReference type="ARBA" id="ARBA00037917"/>
    </source>
</evidence>
<dbReference type="SUPFAM" id="SSF53613">
    <property type="entry name" value="Ribokinase-like"/>
    <property type="match status" value="1"/>
</dbReference>
<gene>
    <name evidence="17" type="primary">thiD</name>
    <name evidence="17" type="ORF">GCM10011398_19140</name>
</gene>
<sequence length="283" mass="30409">MKHSIPTALSIAGTDPTGGAGIQADLKTFQEREVFGMSVITSVVAQNTLGVKSVEHLPIPFISDQLNCVMSDIVPDVIKTGMIATSEMMELIAKVIKNHSIPYVIDPVMVAKSGDHLMDANAKQTLVDKLIRLAAIVTPNIPEAEVLLQTKINSVEDSENAARQIVTELGAKAAVVKGGHFSEVPIDVLYDGNSLHEFSSIRYATKHTHGTGCTYSAVIAAELAKGHSIQESVSIAKKFITDAIQFSLQLGKGNGPTNHWGHRLQGLPEYERGDVTDELSCKN</sequence>
<comment type="similarity">
    <text evidence="4">Belongs to the ThiD family.</text>
</comment>
<evidence type="ECO:0000313" key="18">
    <source>
        <dbReference type="Proteomes" id="UP000622860"/>
    </source>
</evidence>
<keyword evidence="10 17" id="KW-0418">Kinase</keyword>
<evidence type="ECO:0000256" key="6">
    <source>
        <dbReference type="ARBA" id="ARBA00012963"/>
    </source>
</evidence>
<comment type="pathway">
    <text evidence="3">Cofactor biosynthesis; thiamine diphosphate biosynthesis; 4-amino-2-methyl-5-diphosphomethylpyrimidine from 5-amino-1-(5-phospho-D-ribosyl)imidazole: step 3/3.</text>
</comment>
<dbReference type="Pfam" id="PF08543">
    <property type="entry name" value="Phos_pyr_kin"/>
    <property type="match status" value="1"/>
</dbReference>
<dbReference type="PANTHER" id="PTHR20858:SF17">
    <property type="entry name" value="HYDROXYMETHYLPYRIMIDINE_PHOSPHOMETHYLPYRIMIDINE KINASE THI20-RELATED"/>
    <property type="match status" value="1"/>
</dbReference>
<dbReference type="RefSeq" id="WP_188455162.1">
    <property type="nucleotide sequence ID" value="NZ_BMFR01000006.1"/>
</dbReference>
<comment type="caution">
    <text evidence="17">The sequence shown here is derived from an EMBL/GenBank/DDBJ whole genome shotgun (WGS) entry which is preliminary data.</text>
</comment>
<dbReference type="InterPro" id="IPR029056">
    <property type="entry name" value="Ribokinase-like"/>
</dbReference>
<accession>A0A917HBW6</accession>
<dbReference type="EC" id="2.7.4.7" evidence="6"/>
<evidence type="ECO:0000256" key="2">
    <source>
        <dbReference type="ARBA" id="ARBA00000565"/>
    </source>
</evidence>
<dbReference type="EC" id="2.7.1.49" evidence="5"/>
<keyword evidence="12" id="KW-0784">Thiamine biosynthesis</keyword>
<dbReference type="GO" id="GO:0008902">
    <property type="term" value="F:hydroxymethylpyrimidine kinase activity"/>
    <property type="evidence" value="ECO:0007669"/>
    <property type="project" value="UniProtKB-EC"/>
</dbReference>